<evidence type="ECO:0000256" key="6">
    <source>
        <dbReference type="ARBA" id="ARBA00022723"/>
    </source>
</evidence>
<reference evidence="13" key="1">
    <citation type="submission" date="2016-06" db="EMBL/GenBank/DDBJ databases">
        <authorList>
            <person name="Varghese N."/>
            <person name="Submissions Spin"/>
        </authorList>
    </citation>
    <scope>NUCLEOTIDE SEQUENCE [LARGE SCALE GENOMIC DNA]</scope>
    <source>
        <strain evidence="13">DSM 44875</strain>
    </source>
</reference>
<sequence length="219" mass="23023">MIRGAVFFDVDGTLTPTSSGQHLAELVGNAKEIAQIQAGYGAGTLSSDEACVLEARGWASRTPAEAQAFLESMPLVDGIVETVSWCQAHSLVPVLATLAWDFVGTYLCSRFGFDRACGPRLQIVDGRYSGEVAEQFDEQAKRDFAVRVAAELGVELRHCAAIGDGRSDVPLFSVVGCAIAFNATPEARAAASATVNGPDLHAVVPGLSAWLETIALPAN</sequence>
<keyword evidence="7" id="KW-0378">Hydrolase</keyword>
<keyword evidence="13" id="KW-1185">Reference proteome</keyword>
<dbReference type="GO" id="GO:0005737">
    <property type="term" value="C:cytoplasm"/>
    <property type="evidence" value="ECO:0007669"/>
    <property type="project" value="TreeGrafter"/>
</dbReference>
<keyword evidence="6" id="KW-0479">Metal-binding</keyword>
<comment type="cofactor">
    <cofactor evidence="1">
        <name>Mg(2+)</name>
        <dbReference type="ChEBI" id="CHEBI:18420"/>
    </cofactor>
</comment>
<dbReference type="PANTHER" id="PTHR43344:SF2">
    <property type="entry name" value="PHOSPHOSERINE PHOSPHATASE"/>
    <property type="match status" value="1"/>
</dbReference>
<keyword evidence="8" id="KW-0460">Magnesium</keyword>
<dbReference type="PANTHER" id="PTHR43344">
    <property type="entry name" value="PHOSPHOSERINE PHOSPHATASE"/>
    <property type="match status" value="1"/>
</dbReference>
<comment type="similarity">
    <text evidence="3">Belongs to the HAD-like hydrolase superfamily. SerB family.</text>
</comment>
<dbReference type="EMBL" id="LT607412">
    <property type="protein sequence ID" value="SCF17870.1"/>
    <property type="molecule type" value="Genomic_DNA"/>
</dbReference>
<evidence type="ECO:0000256" key="1">
    <source>
        <dbReference type="ARBA" id="ARBA00001946"/>
    </source>
</evidence>
<accession>A0A1C4YB27</accession>
<dbReference type="InterPro" id="IPR023214">
    <property type="entry name" value="HAD_sf"/>
</dbReference>
<dbReference type="Proteomes" id="UP000198243">
    <property type="component" value="Chromosome I"/>
</dbReference>
<gene>
    <name evidence="12" type="ORF">GA0070607_6515</name>
</gene>
<evidence type="ECO:0000256" key="7">
    <source>
        <dbReference type="ARBA" id="ARBA00022801"/>
    </source>
</evidence>
<comment type="catalytic activity">
    <reaction evidence="11">
        <text>O-phospho-D-serine + H2O = D-serine + phosphate</text>
        <dbReference type="Rhea" id="RHEA:24873"/>
        <dbReference type="ChEBI" id="CHEBI:15377"/>
        <dbReference type="ChEBI" id="CHEBI:35247"/>
        <dbReference type="ChEBI" id="CHEBI:43474"/>
        <dbReference type="ChEBI" id="CHEBI:58680"/>
        <dbReference type="EC" id="3.1.3.3"/>
    </reaction>
</comment>
<comment type="catalytic activity">
    <reaction evidence="10">
        <text>O-phospho-L-serine + H2O = L-serine + phosphate</text>
        <dbReference type="Rhea" id="RHEA:21208"/>
        <dbReference type="ChEBI" id="CHEBI:15377"/>
        <dbReference type="ChEBI" id="CHEBI:33384"/>
        <dbReference type="ChEBI" id="CHEBI:43474"/>
        <dbReference type="ChEBI" id="CHEBI:57524"/>
        <dbReference type="EC" id="3.1.3.3"/>
    </reaction>
</comment>
<dbReference type="GO" id="GO:0000287">
    <property type="term" value="F:magnesium ion binding"/>
    <property type="evidence" value="ECO:0007669"/>
    <property type="project" value="TreeGrafter"/>
</dbReference>
<evidence type="ECO:0000256" key="9">
    <source>
        <dbReference type="ARBA" id="ARBA00023299"/>
    </source>
</evidence>
<evidence type="ECO:0000313" key="12">
    <source>
        <dbReference type="EMBL" id="SCF17870.1"/>
    </source>
</evidence>
<dbReference type="Pfam" id="PF12710">
    <property type="entry name" value="HAD"/>
    <property type="match status" value="1"/>
</dbReference>
<evidence type="ECO:0000256" key="2">
    <source>
        <dbReference type="ARBA" id="ARBA00005135"/>
    </source>
</evidence>
<dbReference type="InterPro" id="IPR036412">
    <property type="entry name" value="HAD-like_sf"/>
</dbReference>
<keyword evidence="5" id="KW-0028">Amino-acid biosynthesis</keyword>
<proteinExistence type="inferred from homology"/>
<keyword evidence="9" id="KW-0718">Serine biosynthesis</keyword>
<evidence type="ECO:0000256" key="3">
    <source>
        <dbReference type="ARBA" id="ARBA00009184"/>
    </source>
</evidence>
<evidence type="ECO:0000256" key="8">
    <source>
        <dbReference type="ARBA" id="ARBA00022842"/>
    </source>
</evidence>
<dbReference type="EC" id="3.1.3.3" evidence="4"/>
<organism evidence="12 13">
    <name type="scientific">Micromonospora coriariae</name>
    <dbReference type="NCBI Taxonomy" id="285665"/>
    <lineage>
        <taxon>Bacteria</taxon>
        <taxon>Bacillati</taxon>
        <taxon>Actinomycetota</taxon>
        <taxon>Actinomycetes</taxon>
        <taxon>Micromonosporales</taxon>
        <taxon>Micromonosporaceae</taxon>
        <taxon>Micromonospora</taxon>
    </lineage>
</organism>
<evidence type="ECO:0000313" key="13">
    <source>
        <dbReference type="Proteomes" id="UP000198243"/>
    </source>
</evidence>
<protein>
    <recommendedName>
        <fullName evidence="4">phosphoserine phosphatase</fullName>
        <ecNumber evidence="4">3.1.3.3</ecNumber>
    </recommendedName>
</protein>
<evidence type="ECO:0000256" key="10">
    <source>
        <dbReference type="ARBA" id="ARBA00048138"/>
    </source>
</evidence>
<evidence type="ECO:0000256" key="4">
    <source>
        <dbReference type="ARBA" id="ARBA00012640"/>
    </source>
</evidence>
<name>A0A1C4YB27_9ACTN</name>
<dbReference type="AlphaFoldDB" id="A0A1C4YB27"/>
<evidence type="ECO:0000256" key="11">
    <source>
        <dbReference type="ARBA" id="ARBA00048523"/>
    </source>
</evidence>
<dbReference type="NCBIfam" id="TIGR01488">
    <property type="entry name" value="HAD-SF-IB"/>
    <property type="match status" value="1"/>
</dbReference>
<dbReference type="SUPFAM" id="SSF56784">
    <property type="entry name" value="HAD-like"/>
    <property type="match status" value="1"/>
</dbReference>
<dbReference type="GO" id="GO:0036424">
    <property type="term" value="F:L-phosphoserine phosphatase activity"/>
    <property type="evidence" value="ECO:0007669"/>
    <property type="project" value="TreeGrafter"/>
</dbReference>
<dbReference type="GO" id="GO:0006564">
    <property type="term" value="P:L-serine biosynthetic process"/>
    <property type="evidence" value="ECO:0007669"/>
    <property type="project" value="UniProtKB-KW"/>
</dbReference>
<dbReference type="Gene3D" id="3.40.50.1000">
    <property type="entry name" value="HAD superfamily/HAD-like"/>
    <property type="match status" value="1"/>
</dbReference>
<dbReference type="RefSeq" id="WP_089021549.1">
    <property type="nucleotide sequence ID" value="NZ_LT607412.1"/>
</dbReference>
<dbReference type="OrthoDB" id="3615082at2"/>
<dbReference type="InterPro" id="IPR050582">
    <property type="entry name" value="HAD-like_SerB"/>
</dbReference>
<evidence type="ECO:0000256" key="5">
    <source>
        <dbReference type="ARBA" id="ARBA00022605"/>
    </source>
</evidence>
<comment type="pathway">
    <text evidence="2">Amino-acid biosynthesis; L-serine biosynthesis; L-serine from 3-phospho-D-glycerate: step 3/3.</text>
</comment>